<dbReference type="GO" id="GO:0008483">
    <property type="term" value="F:transaminase activity"/>
    <property type="evidence" value="ECO:0007669"/>
    <property type="project" value="UniProtKB-KW"/>
</dbReference>
<organism evidence="12 13">
    <name type="scientific">Geothrix oryzae</name>
    <dbReference type="NCBI Taxonomy" id="2927975"/>
    <lineage>
        <taxon>Bacteria</taxon>
        <taxon>Pseudomonadati</taxon>
        <taxon>Acidobacteriota</taxon>
        <taxon>Holophagae</taxon>
        <taxon>Holophagales</taxon>
        <taxon>Holophagaceae</taxon>
        <taxon>Geothrix</taxon>
    </lineage>
</organism>
<gene>
    <name evidence="12" type="primary">nifS</name>
    <name evidence="12" type="ORF">GETHOR_17070</name>
</gene>
<comment type="similarity">
    <text evidence="2">Belongs to the class-V pyridoxal-phosphate-dependent aminotransferase family. NifS/IscS subfamily.</text>
</comment>
<dbReference type="Gene3D" id="1.10.260.50">
    <property type="match status" value="1"/>
</dbReference>
<dbReference type="SUPFAM" id="SSF53383">
    <property type="entry name" value="PLP-dependent transferases"/>
    <property type="match status" value="1"/>
</dbReference>
<evidence type="ECO:0000313" key="13">
    <source>
        <dbReference type="Proteomes" id="UP001242010"/>
    </source>
</evidence>
<feature type="domain" description="Aminotransferase class V" evidence="11">
    <location>
        <begin position="5"/>
        <end position="107"/>
    </location>
</feature>
<dbReference type="InterPro" id="IPR015422">
    <property type="entry name" value="PyrdxlP-dep_Trfase_small"/>
</dbReference>
<dbReference type="Proteomes" id="UP001242010">
    <property type="component" value="Chromosome"/>
</dbReference>
<evidence type="ECO:0000256" key="3">
    <source>
        <dbReference type="ARBA" id="ARBA00012239"/>
    </source>
</evidence>
<dbReference type="Gene3D" id="3.40.640.10">
    <property type="entry name" value="Type I PLP-dependent aspartate aminotransferase-like (Major domain)"/>
    <property type="match status" value="1"/>
</dbReference>
<dbReference type="InterPro" id="IPR016454">
    <property type="entry name" value="Cysteine_dSase"/>
</dbReference>
<keyword evidence="12" id="KW-0032">Aminotransferase</keyword>
<evidence type="ECO:0000256" key="10">
    <source>
        <dbReference type="RuleBase" id="RU004504"/>
    </source>
</evidence>
<keyword evidence="6" id="KW-0663">Pyridoxal phosphate</keyword>
<reference evidence="13" key="1">
    <citation type="journal article" date="2023" name="Int. J. Syst. Evol. Microbiol.">
        <title>Mesoterricola silvestris gen. nov., sp. nov., Mesoterricola sediminis sp. nov., Geothrix oryzae sp. nov., Geothrix edaphica sp. nov., Geothrix rubra sp. nov., and Geothrix limicola sp. nov., six novel members of Acidobacteriota isolated from soils.</title>
        <authorList>
            <person name="Itoh H."/>
            <person name="Sugisawa Y."/>
            <person name="Mise K."/>
            <person name="Xu Z."/>
            <person name="Kuniyasu M."/>
            <person name="Ushijima N."/>
            <person name="Kawano K."/>
            <person name="Kobayashi E."/>
            <person name="Shiratori Y."/>
            <person name="Masuda Y."/>
            <person name="Senoo K."/>
        </authorList>
    </citation>
    <scope>NUCLEOTIDE SEQUENCE [LARGE SCALE GENOMIC DNA]</scope>
    <source>
        <strain evidence="13">Red222</strain>
    </source>
</reference>
<dbReference type="InterPro" id="IPR020578">
    <property type="entry name" value="Aminotrans_V_PyrdxlP_BS"/>
</dbReference>
<evidence type="ECO:0000256" key="6">
    <source>
        <dbReference type="ARBA" id="ARBA00022898"/>
    </source>
</evidence>
<proteinExistence type="inferred from homology"/>
<dbReference type="RefSeq" id="WP_286353328.1">
    <property type="nucleotide sequence ID" value="NZ_AP027079.1"/>
</dbReference>
<comment type="catalytic activity">
    <reaction evidence="9">
        <text>(sulfur carrier)-H + L-cysteine = (sulfur carrier)-SH + L-alanine</text>
        <dbReference type="Rhea" id="RHEA:43892"/>
        <dbReference type="Rhea" id="RHEA-COMP:14737"/>
        <dbReference type="Rhea" id="RHEA-COMP:14739"/>
        <dbReference type="ChEBI" id="CHEBI:29917"/>
        <dbReference type="ChEBI" id="CHEBI:35235"/>
        <dbReference type="ChEBI" id="CHEBI:57972"/>
        <dbReference type="ChEBI" id="CHEBI:64428"/>
        <dbReference type="EC" id="2.8.1.7"/>
    </reaction>
</comment>
<dbReference type="PANTHER" id="PTHR11601">
    <property type="entry name" value="CYSTEINE DESULFURYLASE FAMILY MEMBER"/>
    <property type="match status" value="1"/>
</dbReference>
<keyword evidence="5" id="KW-0479">Metal-binding</keyword>
<evidence type="ECO:0000313" key="12">
    <source>
        <dbReference type="EMBL" id="BDU69606.1"/>
    </source>
</evidence>
<dbReference type="PIRSF" id="PIRSF005572">
    <property type="entry name" value="NifS"/>
    <property type="match status" value="1"/>
</dbReference>
<name>A0ABM8DRI4_9BACT</name>
<sequence length="344" mass="36808">MPRLYFDANASAPPHPEAVEAVRRAMAEDWANPTSTHREGQRARHRLEEARREIAASLGVAPGELVFCASATEALHLLIRGLQPALGDRPAAVFPGEHSACLNPLRDWSRVSWLPELPADCAAVVQMAANNETGILYGMPPVLDAVRIKDGCQAWGKVAVDLSDCDAAVFSGHKMGGPRGAALLWMRPGLPWEALMEGPQERRRRGGTEDLPAILGLAAATRHLTERQSANAELASLRDAFETEITSWNRDIEVIGGGSPRLPNTTCALFRGRNGEALHASLDLAGFAVSTGSACHSGAVKPSHAITTLGYSLDDARSVLRFSMLPDAQPGEVEALVAAIKRLT</sequence>
<dbReference type="PROSITE" id="PS00595">
    <property type="entry name" value="AA_TRANSFER_CLASS_5"/>
    <property type="match status" value="1"/>
</dbReference>
<evidence type="ECO:0000256" key="8">
    <source>
        <dbReference type="ARBA" id="ARBA00023014"/>
    </source>
</evidence>
<keyword evidence="13" id="KW-1185">Reference proteome</keyword>
<dbReference type="PANTHER" id="PTHR11601:SF34">
    <property type="entry name" value="CYSTEINE DESULFURASE"/>
    <property type="match status" value="1"/>
</dbReference>
<evidence type="ECO:0000256" key="2">
    <source>
        <dbReference type="ARBA" id="ARBA00006490"/>
    </source>
</evidence>
<keyword evidence="7" id="KW-0408">Iron</keyword>
<dbReference type="Gene3D" id="3.90.1150.10">
    <property type="entry name" value="Aspartate Aminotransferase, domain 1"/>
    <property type="match status" value="1"/>
</dbReference>
<dbReference type="Pfam" id="PF00266">
    <property type="entry name" value="Aminotran_5"/>
    <property type="match status" value="2"/>
</dbReference>
<evidence type="ECO:0000259" key="11">
    <source>
        <dbReference type="Pfam" id="PF00266"/>
    </source>
</evidence>
<dbReference type="EC" id="2.8.1.7" evidence="3"/>
<evidence type="ECO:0000256" key="7">
    <source>
        <dbReference type="ARBA" id="ARBA00023004"/>
    </source>
</evidence>
<dbReference type="InterPro" id="IPR015424">
    <property type="entry name" value="PyrdxlP-dep_Trfase"/>
</dbReference>
<feature type="domain" description="Aminotransferase class V" evidence="11">
    <location>
        <begin position="120"/>
        <end position="336"/>
    </location>
</feature>
<protein>
    <recommendedName>
        <fullName evidence="3">cysteine desulfurase</fullName>
        <ecNumber evidence="3">2.8.1.7</ecNumber>
    </recommendedName>
</protein>
<dbReference type="InterPro" id="IPR015421">
    <property type="entry name" value="PyrdxlP-dep_Trfase_major"/>
</dbReference>
<evidence type="ECO:0000256" key="9">
    <source>
        <dbReference type="ARBA" id="ARBA00050776"/>
    </source>
</evidence>
<dbReference type="EMBL" id="AP027079">
    <property type="protein sequence ID" value="BDU69606.1"/>
    <property type="molecule type" value="Genomic_DNA"/>
</dbReference>
<evidence type="ECO:0000256" key="1">
    <source>
        <dbReference type="ARBA" id="ARBA00001933"/>
    </source>
</evidence>
<dbReference type="InterPro" id="IPR000192">
    <property type="entry name" value="Aminotrans_V_dom"/>
</dbReference>
<comment type="cofactor">
    <cofactor evidence="1 10">
        <name>pyridoxal 5'-phosphate</name>
        <dbReference type="ChEBI" id="CHEBI:597326"/>
    </cofactor>
</comment>
<accession>A0ABM8DRI4</accession>
<keyword evidence="4" id="KW-0808">Transferase</keyword>
<evidence type="ECO:0000256" key="4">
    <source>
        <dbReference type="ARBA" id="ARBA00022679"/>
    </source>
</evidence>
<keyword evidence="8" id="KW-0411">Iron-sulfur</keyword>
<evidence type="ECO:0000256" key="5">
    <source>
        <dbReference type="ARBA" id="ARBA00022723"/>
    </source>
</evidence>